<feature type="signal peptide" evidence="1">
    <location>
        <begin position="1"/>
        <end position="22"/>
    </location>
</feature>
<dbReference type="InterPro" id="IPR009959">
    <property type="entry name" value="Cyclase_SnoaL-like"/>
</dbReference>
<proteinExistence type="predicted"/>
<sequence length="186" mass="20507">MKLQTTLIAALIGSTFAAPVLAENNAAAVAALAELAKVQAEQARIEKNLETFDILDFDVFSGQHWDRLHESHADNIVVHWPDGRTTTGLDAHIADLEAFFVYAPDTRIETHPIRIGQGEWTGVVGVIEGTFSAPMPIGDGKFIEPTGKPYKLTMATIGHWNAEGVMDEEYLFWDNLTFMRQIGLAQ</sequence>
<dbReference type="AlphaFoldDB" id="A0A4S3MD71"/>
<dbReference type="Proteomes" id="UP000306113">
    <property type="component" value="Unassembled WGS sequence"/>
</dbReference>
<dbReference type="OrthoDB" id="9787933at2"/>
<evidence type="ECO:0000256" key="1">
    <source>
        <dbReference type="SAM" id="SignalP"/>
    </source>
</evidence>
<dbReference type="Gene3D" id="3.10.450.50">
    <property type="match status" value="1"/>
</dbReference>
<dbReference type="RefSeq" id="WP_136337574.1">
    <property type="nucleotide sequence ID" value="NZ_SSMD01000001.1"/>
</dbReference>
<dbReference type="PANTHER" id="PTHR38436:SF1">
    <property type="entry name" value="ESTER CYCLASE"/>
    <property type="match status" value="1"/>
</dbReference>
<dbReference type="InterPro" id="IPR032710">
    <property type="entry name" value="NTF2-like_dom_sf"/>
</dbReference>
<reference evidence="2 3" key="1">
    <citation type="submission" date="2019-04" db="EMBL/GenBank/DDBJ databases">
        <title>Draft genome sequence of Youngimonas vesicularis.</title>
        <authorList>
            <person name="Hameed A."/>
        </authorList>
    </citation>
    <scope>NUCLEOTIDE SEQUENCE [LARGE SCALE GENOMIC DNA]</scope>
    <source>
        <strain evidence="2 3">CC-AMW-E</strain>
    </source>
</reference>
<organism evidence="2 3">
    <name type="scientific">Thalassobius vesicularis</name>
    <dbReference type="NCBI Taxonomy" id="1294297"/>
    <lineage>
        <taxon>Bacteria</taxon>
        <taxon>Pseudomonadati</taxon>
        <taxon>Pseudomonadota</taxon>
        <taxon>Alphaproteobacteria</taxon>
        <taxon>Rhodobacterales</taxon>
        <taxon>Roseobacteraceae</taxon>
        <taxon>Thalassovita</taxon>
    </lineage>
</organism>
<name>A0A4S3MD71_9RHOB</name>
<feature type="chain" id="PRO_5020672513" evidence="1">
    <location>
        <begin position="23"/>
        <end position="186"/>
    </location>
</feature>
<gene>
    <name evidence="2" type="ORF">E7681_01975</name>
</gene>
<keyword evidence="3" id="KW-1185">Reference proteome</keyword>
<comment type="caution">
    <text evidence="2">The sequence shown here is derived from an EMBL/GenBank/DDBJ whole genome shotgun (WGS) entry which is preliminary data.</text>
</comment>
<dbReference type="EMBL" id="SSMD01000001">
    <property type="protein sequence ID" value="THD76630.1"/>
    <property type="molecule type" value="Genomic_DNA"/>
</dbReference>
<dbReference type="Pfam" id="PF07366">
    <property type="entry name" value="SnoaL"/>
    <property type="match status" value="1"/>
</dbReference>
<dbReference type="PANTHER" id="PTHR38436">
    <property type="entry name" value="POLYKETIDE CYCLASE SNOAL-LIKE DOMAIN"/>
    <property type="match status" value="1"/>
</dbReference>
<protein>
    <submittedName>
        <fullName evidence="2">Polyketide cyclase</fullName>
    </submittedName>
</protein>
<dbReference type="GO" id="GO:0030638">
    <property type="term" value="P:polyketide metabolic process"/>
    <property type="evidence" value="ECO:0007669"/>
    <property type="project" value="InterPro"/>
</dbReference>
<evidence type="ECO:0000313" key="3">
    <source>
        <dbReference type="Proteomes" id="UP000306113"/>
    </source>
</evidence>
<dbReference type="SUPFAM" id="SSF54427">
    <property type="entry name" value="NTF2-like"/>
    <property type="match status" value="1"/>
</dbReference>
<evidence type="ECO:0000313" key="2">
    <source>
        <dbReference type="EMBL" id="THD76630.1"/>
    </source>
</evidence>
<keyword evidence="1" id="KW-0732">Signal</keyword>
<accession>A0A4S3MD71</accession>